<proteinExistence type="predicted"/>
<evidence type="ECO:0000259" key="5">
    <source>
        <dbReference type="PROSITE" id="PS51898"/>
    </source>
</evidence>
<feature type="domain" description="Core-binding (CB)" evidence="6">
    <location>
        <begin position="66"/>
        <end position="144"/>
    </location>
</feature>
<feature type="compositionally biased region" description="Polar residues" evidence="4">
    <location>
        <begin position="1"/>
        <end position="19"/>
    </location>
</feature>
<feature type="region of interest" description="Disordered" evidence="4">
    <location>
        <begin position="1"/>
        <end position="32"/>
    </location>
</feature>
<dbReference type="InterPro" id="IPR044068">
    <property type="entry name" value="CB"/>
</dbReference>
<dbReference type="InterPro" id="IPR011010">
    <property type="entry name" value="DNA_brk_join_enz"/>
</dbReference>
<dbReference type="SUPFAM" id="SSF56349">
    <property type="entry name" value="DNA breaking-rejoining enzymes"/>
    <property type="match status" value="1"/>
</dbReference>
<keyword evidence="2" id="KW-0233">DNA recombination</keyword>
<evidence type="ECO:0000256" key="2">
    <source>
        <dbReference type="ARBA" id="ARBA00023172"/>
    </source>
</evidence>
<reference evidence="7" key="1">
    <citation type="submission" date="2022-10" db="EMBL/GenBank/DDBJ databases">
        <title>Rhodococcus sp.75.</title>
        <authorList>
            <person name="Sun M."/>
        </authorList>
    </citation>
    <scope>NUCLEOTIDE SEQUENCE</scope>
    <source>
        <strain evidence="7">75</strain>
    </source>
</reference>
<evidence type="ECO:0000259" key="6">
    <source>
        <dbReference type="PROSITE" id="PS51900"/>
    </source>
</evidence>
<dbReference type="Gene3D" id="1.10.443.10">
    <property type="entry name" value="Intergrase catalytic core"/>
    <property type="match status" value="1"/>
</dbReference>
<dbReference type="RefSeq" id="WP_265384379.1">
    <property type="nucleotide sequence ID" value="NZ_CP110615.1"/>
</dbReference>
<organism evidence="7 8">
    <name type="scientific">Rhodococcus antarcticus</name>
    <dbReference type="NCBI Taxonomy" id="2987751"/>
    <lineage>
        <taxon>Bacteria</taxon>
        <taxon>Bacillati</taxon>
        <taxon>Actinomycetota</taxon>
        <taxon>Actinomycetes</taxon>
        <taxon>Mycobacteriales</taxon>
        <taxon>Nocardiaceae</taxon>
        <taxon>Rhodococcus</taxon>
    </lineage>
</organism>
<evidence type="ECO:0000256" key="4">
    <source>
        <dbReference type="SAM" id="MobiDB-lite"/>
    </source>
</evidence>
<dbReference type="PROSITE" id="PS51898">
    <property type="entry name" value="TYR_RECOMBINASE"/>
    <property type="match status" value="1"/>
</dbReference>
<keyword evidence="8" id="KW-1185">Reference proteome</keyword>
<feature type="compositionally biased region" description="Basic and acidic residues" evidence="4">
    <location>
        <begin position="20"/>
        <end position="32"/>
    </location>
</feature>
<name>A0ABY6P3N1_9NOCA</name>
<sequence length="236" mass="25729">MSSIRTRTRQDGTSYTSVLSREDGTQRSLSFDDPKRATQWRKLLNQVGSVRAPEIASVLDDGRPLITVGSWCTAYIEQLSGIEGGTRRRYRSYVARDVAPTIGATPITALDEVAVGRWMNGLGGAGKLVANKRGFLSAALRGALRAKHIGANPCKGRRLPGTEREEMVFPTPSDFAVLLGYVPTYWQPLVTFLLATGLRWGAATALRVSDVDRDNSTIRSVRAWKYAAGRASASAR</sequence>
<evidence type="ECO:0000256" key="1">
    <source>
        <dbReference type="ARBA" id="ARBA00023125"/>
    </source>
</evidence>
<dbReference type="InterPro" id="IPR013762">
    <property type="entry name" value="Integrase-like_cat_sf"/>
</dbReference>
<dbReference type="PROSITE" id="PS51900">
    <property type="entry name" value="CB"/>
    <property type="match status" value="1"/>
</dbReference>
<dbReference type="InterPro" id="IPR010998">
    <property type="entry name" value="Integrase_recombinase_N"/>
</dbReference>
<evidence type="ECO:0000256" key="3">
    <source>
        <dbReference type="PROSITE-ProRule" id="PRU01248"/>
    </source>
</evidence>
<gene>
    <name evidence="7" type="ORF">RHODO2019_07685</name>
</gene>
<evidence type="ECO:0008006" key="9">
    <source>
        <dbReference type="Google" id="ProtNLM"/>
    </source>
</evidence>
<feature type="domain" description="Tyr recombinase" evidence="5">
    <location>
        <begin position="165"/>
        <end position="236"/>
    </location>
</feature>
<protein>
    <recommendedName>
        <fullName evidence="9">Phage integrase family protein</fullName>
    </recommendedName>
</protein>
<accession>A0ABY6P3N1</accession>
<evidence type="ECO:0000313" key="7">
    <source>
        <dbReference type="EMBL" id="UZJ26275.1"/>
    </source>
</evidence>
<dbReference type="Proteomes" id="UP001164965">
    <property type="component" value="Chromosome"/>
</dbReference>
<evidence type="ECO:0000313" key="8">
    <source>
        <dbReference type="Proteomes" id="UP001164965"/>
    </source>
</evidence>
<dbReference type="Gene3D" id="1.10.150.130">
    <property type="match status" value="1"/>
</dbReference>
<keyword evidence="1 3" id="KW-0238">DNA-binding</keyword>
<dbReference type="InterPro" id="IPR002104">
    <property type="entry name" value="Integrase_catalytic"/>
</dbReference>
<dbReference type="EMBL" id="CP110615">
    <property type="protein sequence ID" value="UZJ26275.1"/>
    <property type="molecule type" value="Genomic_DNA"/>
</dbReference>